<dbReference type="SUPFAM" id="SSF53756">
    <property type="entry name" value="UDP-Glycosyltransferase/glycogen phosphorylase"/>
    <property type="match status" value="1"/>
</dbReference>
<evidence type="ECO:0000259" key="1">
    <source>
        <dbReference type="Pfam" id="PF00534"/>
    </source>
</evidence>
<feature type="domain" description="Glycosyltransferase subfamily 4-like N-terminal" evidence="2">
    <location>
        <begin position="44"/>
        <end position="166"/>
    </location>
</feature>
<keyword evidence="3" id="KW-0808">Transferase</keyword>
<dbReference type="GO" id="GO:0016757">
    <property type="term" value="F:glycosyltransferase activity"/>
    <property type="evidence" value="ECO:0007669"/>
    <property type="project" value="InterPro"/>
</dbReference>
<sequence length="403" mass="45191">MDILLFSKVVPQYLQAPLKMKKKIIRVTTVPKSLGGLLTGQLKFMSQYFEVVGISSKGIKGSLQKINDDEGVRVIPVEMTRKITPIKDLKAVWKLYKIFKKEQPFIVHSHTPKAGTLSMLAALLARVPHRLHTIAGLPLVEATGFKRFILNTVEKITYSCATKIYPNSYGLVDIILEHKFTSKNKLKVIGKGSSNGIDTNHFNPTLFTDDFKKDLRNKLNIPNNNFVFIFVGRLVTDKGLNELISAFSKLNKTHNDIKLLLVGGYEKELDPLLPETEATINSNKNIITTGWVDDVRPYFSIANALTFPSYREGFPNVVMQAAAMELVSIVSNINGCNEIIQNKENGIVIPVKNQQALYDAMVEIYSNKDTAIAMGKASRKLIVANYERKEVWNALLKEYNSLS</sequence>
<dbReference type="AlphaFoldDB" id="A0A090VQP6"/>
<protein>
    <submittedName>
        <fullName evidence="3">Alpha-1,3-N-acetylgalactosamine transferase PglA</fullName>
    </submittedName>
</protein>
<evidence type="ECO:0000259" key="2">
    <source>
        <dbReference type="Pfam" id="PF13477"/>
    </source>
</evidence>
<dbReference type="CDD" id="cd03808">
    <property type="entry name" value="GT4_CapM-like"/>
    <property type="match status" value="1"/>
</dbReference>
<proteinExistence type="predicted"/>
<dbReference type="eggNOG" id="COG0438">
    <property type="taxonomic scope" value="Bacteria"/>
</dbReference>
<gene>
    <name evidence="3" type="ORF">JCM19301_2215</name>
</gene>
<dbReference type="EMBL" id="BBNR01000007">
    <property type="protein sequence ID" value="GAL67050.1"/>
    <property type="molecule type" value="Genomic_DNA"/>
</dbReference>
<organism evidence="3 4">
    <name type="scientific">Jejuia pallidilutea</name>
    <dbReference type="NCBI Taxonomy" id="504487"/>
    <lineage>
        <taxon>Bacteria</taxon>
        <taxon>Pseudomonadati</taxon>
        <taxon>Bacteroidota</taxon>
        <taxon>Flavobacteriia</taxon>
        <taxon>Flavobacteriales</taxon>
        <taxon>Flavobacteriaceae</taxon>
        <taxon>Jejuia</taxon>
    </lineage>
</organism>
<accession>A0A090VQP6</accession>
<dbReference type="PANTHER" id="PTHR12526">
    <property type="entry name" value="GLYCOSYLTRANSFERASE"/>
    <property type="match status" value="1"/>
</dbReference>
<reference evidence="3 4" key="1">
    <citation type="journal article" date="2014" name="Genome Announc.">
        <title>Draft Genome Sequence of Marine Flavobacterium Jejuia pallidilutea Strain 11shimoA1 and Pigmentation Mutants.</title>
        <authorList>
            <person name="Takatani N."/>
            <person name="Nakanishi M."/>
            <person name="Meirelles P."/>
            <person name="Mino S."/>
            <person name="Suda W."/>
            <person name="Oshima K."/>
            <person name="Hattori M."/>
            <person name="Ohkuma M."/>
            <person name="Hosokawa M."/>
            <person name="Miyashita K."/>
            <person name="Thompson F.L."/>
            <person name="Niwa A."/>
            <person name="Sawabe T."/>
            <person name="Sawabe T."/>
        </authorList>
    </citation>
    <scope>NUCLEOTIDE SEQUENCE [LARGE SCALE GENOMIC DNA]</scope>
    <source>
        <strain evidence="3 4">JCM 19301</strain>
    </source>
</reference>
<comment type="caution">
    <text evidence="3">The sequence shown here is derived from an EMBL/GenBank/DDBJ whole genome shotgun (WGS) entry which is preliminary data.</text>
</comment>
<name>A0A090VQP6_9FLAO</name>
<evidence type="ECO:0000313" key="4">
    <source>
        <dbReference type="Proteomes" id="UP000029641"/>
    </source>
</evidence>
<dbReference type="Gene3D" id="3.40.50.2000">
    <property type="entry name" value="Glycogen Phosphorylase B"/>
    <property type="match status" value="2"/>
</dbReference>
<evidence type="ECO:0000313" key="3">
    <source>
        <dbReference type="EMBL" id="GAL67050.1"/>
    </source>
</evidence>
<dbReference type="Pfam" id="PF13477">
    <property type="entry name" value="Glyco_trans_4_2"/>
    <property type="match status" value="1"/>
</dbReference>
<dbReference type="STRING" id="504487.JCM19538_389"/>
<dbReference type="Proteomes" id="UP000029641">
    <property type="component" value="Unassembled WGS sequence"/>
</dbReference>
<dbReference type="Pfam" id="PF00534">
    <property type="entry name" value="Glycos_transf_1"/>
    <property type="match status" value="1"/>
</dbReference>
<feature type="domain" description="Glycosyl transferase family 1" evidence="1">
    <location>
        <begin position="212"/>
        <end position="380"/>
    </location>
</feature>
<dbReference type="InterPro" id="IPR001296">
    <property type="entry name" value="Glyco_trans_1"/>
</dbReference>
<dbReference type="InterPro" id="IPR028098">
    <property type="entry name" value="Glyco_trans_4-like_N"/>
</dbReference>